<dbReference type="Pfam" id="PF10261">
    <property type="entry name" value="FIT"/>
    <property type="match status" value="2"/>
</dbReference>
<evidence type="ECO:0000256" key="6">
    <source>
        <dbReference type="ARBA" id="ARBA00023098"/>
    </source>
</evidence>
<evidence type="ECO:0000256" key="1">
    <source>
        <dbReference type="ARBA" id="ARBA00004477"/>
    </source>
</evidence>
<dbReference type="PANTHER" id="PTHR23129:SF0">
    <property type="entry name" value="ACYL-COENZYME A DIPHOSPHATASE FITM2"/>
    <property type="match status" value="1"/>
</dbReference>
<organism evidence="11">
    <name type="scientific">Blastobotrys adeninivorans</name>
    <name type="common">Yeast</name>
    <name type="synonym">Arxula adeninivorans</name>
    <dbReference type="NCBI Taxonomy" id="409370"/>
    <lineage>
        <taxon>Eukaryota</taxon>
        <taxon>Fungi</taxon>
        <taxon>Dikarya</taxon>
        <taxon>Ascomycota</taxon>
        <taxon>Saccharomycotina</taxon>
        <taxon>Dipodascomycetes</taxon>
        <taxon>Dipodascales</taxon>
        <taxon>Trichomonascaceae</taxon>
        <taxon>Blastobotrys</taxon>
    </lineage>
</organism>
<dbReference type="AlphaFoldDB" id="A0A060TB83"/>
<comment type="catalytic activity">
    <reaction evidence="8">
        <text>(9Z)-octadecenoyl-CoA + H2O = S-(9Z-octadecenoyl)-4'-phosphopantetheine + adenosine 3',5'-bisphosphate + 2 H(+)</text>
        <dbReference type="Rhea" id="RHEA:65564"/>
        <dbReference type="ChEBI" id="CHEBI:15377"/>
        <dbReference type="ChEBI" id="CHEBI:15378"/>
        <dbReference type="ChEBI" id="CHEBI:57387"/>
        <dbReference type="ChEBI" id="CHEBI:58343"/>
        <dbReference type="ChEBI" id="CHEBI:156553"/>
    </reaction>
</comment>
<dbReference type="InterPro" id="IPR046400">
    <property type="entry name" value="SCS3"/>
</dbReference>
<comment type="catalytic activity">
    <reaction evidence="8">
        <text>(5Z,8Z,11Z,14Z)-eicosatetraenoyl-CoA + H2O = S-(5Z,8Z,11Z,14Z-eicosatetraenoyl)-4'-phosphopantetheine + adenosine 3',5'-bisphosphate + 2 H(+)</text>
        <dbReference type="Rhea" id="RHEA:65568"/>
        <dbReference type="ChEBI" id="CHEBI:15377"/>
        <dbReference type="ChEBI" id="CHEBI:15378"/>
        <dbReference type="ChEBI" id="CHEBI:57368"/>
        <dbReference type="ChEBI" id="CHEBI:58343"/>
        <dbReference type="ChEBI" id="CHEBI:156554"/>
    </reaction>
</comment>
<keyword evidence="5 8" id="KW-1133">Transmembrane helix</keyword>
<dbReference type="PANTHER" id="PTHR23129">
    <property type="entry name" value="ACYL-COENZYME A DIPHOSPHATASE FITM2"/>
    <property type="match status" value="1"/>
</dbReference>
<feature type="compositionally biased region" description="Basic and acidic residues" evidence="9">
    <location>
        <begin position="17"/>
        <end position="33"/>
    </location>
</feature>
<gene>
    <name evidence="8" type="primary">SCS3</name>
    <name evidence="8" type="synonym">FIT2B</name>
    <name evidence="11" type="ORF">GNLVRS02_ARAD1D28820g</name>
</gene>
<keyword evidence="8" id="KW-0594">Phospholipid biosynthesis</keyword>
<reference evidence="11" key="2">
    <citation type="submission" date="2014-06" db="EMBL/GenBank/DDBJ databases">
        <title>The complete genome of Blastobotrys (Arxula) adeninivorans LS3 - a yeast of biotechnological interest.</title>
        <authorList>
            <person name="Kunze G."/>
            <person name="Gaillardin C."/>
            <person name="Czernicka M."/>
            <person name="Durrens P."/>
            <person name="Martin T."/>
            <person name="Boer E."/>
            <person name="Gabaldon T."/>
            <person name="Cruz J."/>
            <person name="Talla E."/>
            <person name="Marck C."/>
            <person name="Goffeau A."/>
            <person name="Barbe V."/>
            <person name="Baret P."/>
            <person name="Baronian K."/>
            <person name="Beier S."/>
            <person name="Bleykasten C."/>
            <person name="Bode R."/>
            <person name="Casaregola S."/>
            <person name="Despons L."/>
            <person name="Fairhead C."/>
            <person name="Giersberg M."/>
            <person name="Gierski P."/>
            <person name="Hahnel U."/>
            <person name="Hartmann A."/>
            <person name="Jankowska D."/>
            <person name="Jubin C."/>
            <person name="Jung P."/>
            <person name="Lafontaine I."/>
            <person name="Leh-Louis V."/>
            <person name="Lemaire M."/>
            <person name="Marcet-Houben M."/>
            <person name="Mascher M."/>
            <person name="Morel G."/>
            <person name="Richard G.-F."/>
            <person name="Riechen J."/>
            <person name="Sacerdot C."/>
            <person name="Sarkar A."/>
            <person name="Savel G."/>
            <person name="Schacherer J."/>
            <person name="Sherman D."/>
            <person name="Straub M.-L."/>
            <person name="Stein N."/>
            <person name="Thierry A."/>
            <person name="Trautwein-Schult A."/>
            <person name="Westhof E."/>
            <person name="Worch S."/>
            <person name="Dujon B."/>
            <person name="Souciet J.-L."/>
            <person name="Wincker P."/>
            <person name="Scholz U."/>
            <person name="Neuveglise N."/>
        </authorList>
    </citation>
    <scope>NUCLEOTIDE SEQUENCE</scope>
    <source>
        <strain evidence="11">LS3</strain>
    </source>
</reference>
<dbReference type="GO" id="GO:0140042">
    <property type="term" value="P:lipid droplet formation"/>
    <property type="evidence" value="ECO:0007669"/>
    <property type="project" value="UniProtKB-UniRule"/>
</dbReference>
<feature type="transmembrane region" description="Helical" evidence="10">
    <location>
        <begin position="266"/>
        <end position="283"/>
    </location>
</feature>
<dbReference type="HAMAP" id="MF_03231">
    <property type="entry name" value="SCS3"/>
    <property type="match status" value="1"/>
</dbReference>
<evidence type="ECO:0000256" key="9">
    <source>
        <dbReference type="SAM" id="MobiDB-lite"/>
    </source>
</evidence>
<dbReference type="EMBL" id="HG937694">
    <property type="protein sequence ID" value="CDP38178.1"/>
    <property type="molecule type" value="Genomic_DNA"/>
</dbReference>
<keyword evidence="7 8" id="KW-0472">Membrane</keyword>
<accession>A0A060TB83</accession>
<evidence type="ECO:0000256" key="10">
    <source>
        <dbReference type="SAM" id="Phobius"/>
    </source>
</evidence>
<keyword evidence="3 8" id="KW-0378">Hydrolase</keyword>
<dbReference type="InterPro" id="IPR019388">
    <property type="entry name" value="FIT"/>
</dbReference>
<dbReference type="GO" id="GO:0010945">
    <property type="term" value="F:coenzyme A diphosphatase activity"/>
    <property type="evidence" value="ECO:0007669"/>
    <property type="project" value="InterPro"/>
</dbReference>
<keyword evidence="2 8" id="KW-0812">Transmembrane</keyword>
<dbReference type="EC" id="3.6.1.-" evidence="8"/>
<evidence type="ECO:0000256" key="4">
    <source>
        <dbReference type="ARBA" id="ARBA00022824"/>
    </source>
</evidence>
<sequence>MDQGSERTLLATSASRESIRDPSGEPTEPREPTEPSGPEGATEQAERPRGIGLEKRELLDGLLSVPEAMVLCLYPLALLLGQIVHIVNPSPSYFSNKRNIFNLLFVKQGWFWTTIVYVLHAAQTIRTFGPNNKLGGPVKYVARYIAAMIWWLFFTQWLFGLPIMDRVFVITGGSCEGVDVENIGSITSALCRARGGVWIGGHDPSGHTFLMVHSSLVLWFELLPTIKFDSSTSLPLMTKILFAVLALWWWMLLMTAIYFHSFFEKVGGLVWGYIEVLIVYVLARRVNSLGRFFGTLD</sequence>
<dbReference type="PhylomeDB" id="A0A060TB83"/>
<feature type="active site" evidence="8">
    <location>
        <position position="207"/>
    </location>
</feature>
<feature type="region of interest" description="Disordered" evidence="9">
    <location>
        <begin position="1"/>
        <end position="50"/>
    </location>
</feature>
<keyword evidence="4 8" id="KW-0256">Endoplasmic reticulum</keyword>
<evidence type="ECO:0000256" key="2">
    <source>
        <dbReference type="ARBA" id="ARBA00022692"/>
    </source>
</evidence>
<evidence type="ECO:0000256" key="5">
    <source>
        <dbReference type="ARBA" id="ARBA00022989"/>
    </source>
</evidence>
<comment type="similarity">
    <text evidence="8">Belongs to the FIT family. Fungal FIT2B/SCS3 subfamily.</text>
</comment>
<protein>
    <recommendedName>
        <fullName evidence="8">Acyl-coenzyme A diphosphatase SCS3</fullName>
        <ecNumber evidence="8">3.6.1.-</ecNumber>
    </recommendedName>
    <alternativeName>
        <fullName evidence="8">FIT family protein SCS3</fullName>
    </alternativeName>
</protein>
<proteinExistence type="inferred from homology"/>
<evidence type="ECO:0000256" key="7">
    <source>
        <dbReference type="ARBA" id="ARBA00023136"/>
    </source>
</evidence>
<keyword evidence="8" id="KW-1208">Phospholipid metabolism</keyword>
<feature type="transmembrane region" description="Helical" evidence="10">
    <location>
        <begin position="140"/>
        <end position="159"/>
    </location>
</feature>
<keyword evidence="6" id="KW-0443">Lipid metabolism</keyword>
<name>A0A060TB83_BLAAD</name>
<comment type="function">
    <text evidence="8">Fatty acyl-coenzyme A (CoA) diphosphatase that hydrolyzes fatty acyl-CoA to yield acyl-4'-phosphopantetheine and adenosine 3',5'-bisphosphate. Preferentially hydrolyzes unsaturated long-chain acyl-CoA substrates in the endoplasmic reticulum (ER) lumen. This catalytic activity is required for maintaining ER structure and for lipid droplets (LDs) biogenesis, which are lipid storage organelles involved in maintaining lipid and energy homeostasis. May directly bind to diacylglycerol (DAGs) and triacylglycerol, which is also important for LD biogenesis. May support directional budding of nacent LDs from the ER into the cytosol by reducing DAG levels at sites of LD formation. May play a role in the regulation of cell morphology and cytoskeletal organization. Involved in phospholipid biosynthesis.</text>
</comment>
<comment type="subcellular location">
    <subcellularLocation>
        <location evidence="1 8">Endoplasmic reticulum membrane</location>
        <topology evidence="1 8">Multi-pass membrane protein</topology>
    </subcellularLocation>
</comment>
<comment type="catalytic activity">
    <reaction evidence="8">
        <text>an acyl-CoA + H2O = an acyl-4'-phosphopantetheine + adenosine 3',5'-bisphosphate + 2 H(+)</text>
        <dbReference type="Rhea" id="RHEA:50044"/>
        <dbReference type="ChEBI" id="CHEBI:15377"/>
        <dbReference type="ChEBI" id="CHEBI:15378"/>
        <dbReference type="ChEBI" id="CHEBI:58342"/>
        <dbReference type="ChEBI" id="CHEBI:58343"/>
        <dbReference type="ChEBI" id="CHEBI:132023"/>
    </reaction>
</comment>
<evidence type="ECO:0000313" key="11">
    <source>
        <dbReference type="EMBL" id="CDP38178.1"/>
    </source>
</evidence>
<evidence type="ECO:0000256" key="3">
    <source>
        <dbReference type="ARBA" id="ARBA00022801"/>
    </source>
</evidence>
<feature type="active site" evidence="8">
    <location>
        <position position="260"/>
    </location>
</feature>
<dbReference type="GO" id="GO:0005789">
    <property type="term" value="C:endoplasmic reticulum membrane"/>
    <property type="evidence" value="ECO:0007669"/>
    <property type="project" value="UniProtKB-SubCell"/>
</dbReference>
<dbReference type="GO" id="GO:0008654">
    <property type="term" value="P:phospholipid biosynthetic process"/>
    <property type="evidence" value="ECO:0007669"/>
    <property type="project" value="UniProtKB-KW"/>
</dbReference>
<feature type="transmembrane region" description="Helical" evidence="10">
    <location>
        <begin position="100"/>
        <end position="120"/>
    </location>
</feature>
<comment type="catalytic activity">
    <reaction evidence="8">
        <text>hexadecanoyl-CoA + H2O = S-hexadecanoyl-4'-phosphopantetheine + adenosine 3',5'-bisphosphate + 2 H(+)</text>
        <dbReference type="Rhea" id="RHEA:50032"/>
        <dbReference type="ChEBI" id="CHEBI:15377"/>
        <dbReference type="ChEBI" id="CHEBI:15378"/>
        <dbReference type="ChEBI" id="CHEBI:57379"/>
        <dbReference type="ChEBI" id="CHEBI:58343"/>
        <dbReference type="ChEBI" id="CHEBI:132018"/>
    </reaction>
</comment>
<feature type="transmembrane region" description="Helical" evidence="10">
    <location>
        <begin position="68"/>
        <end position="88"/>
    </location>
</feature>
<reference evidence="11" key="1">
    <citation type="submission" date="2014-02" db="EMBL/GenBank/DDBJ databases">
        <authorList>
            <person name="Genoscope - CEA"/>
        </authorList>
    </citation>
    <scope>NUCLEOTIDE SEQUENCE</scope>
    <source>
        <strain evidence="11">LS3</strain>
    </source>
</reference>
<keyword evidence="8" id="KW-0444">Lipid biosynthesis</keyword>
<evidence type="ECO:0000256" key="8">
    <source>
        <dbReference type="HAMAP-Rule" id="MF_03231"/>
    </source>
</evidence>
<feature type="transmembrane region" description="Helical" evidence="10">
    <location>
        <begin position="240"/>
        <end position="260"/>
    </location>
</feature>